<dbReference type="AlphaFoldDB" id="A0A4Q7MA59"/>
<evidence type="ECO:0000313" key="3">
    <source>
        <dbReference type="Proteomes" id="UP000293874"/>
    </source>
</evidence>
<keyword evidence="3" id="KW-1185">Reference proteome</keyword>
<feature type="transmembrane region" description="Helical" evidence="1">
    <location>
        <begin position="16"/>
        <end position="39"/>
    </location>
</feature>
<keyword evidence="1" id="KW-0812">Transmembrane</keyword>
<comment type="caution">
    <text evidence="2">The sequence shown here is derived from an EMBL/GenBank/DDBJ whole genome shotgun (WGS) entry which is preliminary data.</text>
</comment>
<accession>A0A4Q7MA59</accession>
<evidence type="ECO:0000256" key="1">
    <source>
        <dbReference type="SAM" id="Phobius"/>
    </source>
</evidence>
<organism evidence="2 3">
    <name type="scientific">Pseudobacter ginsenosidimutans</name>
    <dbReference type="NCBI Taxonomy" id="661488"/>
    <lineage>
        <taxon>Bacteria</taxon>
        <taxon>Pseudomonadati</taxon>
        <taxon>Bacteroidota</taxon>
        <taxon>Chitinophagia</taxon>
        <taxon>Chitinophagales</taxon>
        <taxon>Chitinophagaceae</taxon>
        <taxon>Pseudobacter</taxon>
    </lineage>
</organism>
<dbReference type="RefSeq" id="WP_225980072.1">
    <property type="nucleotide sequence ID" value="NZ_CP042431.1"/>
</dbReference>
<keyword evidence="1" id="KW-1133">Transmembrane helix</keyword>
<name>A0A4Q7MA59_9BACT</name>
<dbReference type="Proteomes" id="UP000293874">
    <property type="component" value="Unassembled WGS sequence"/>
</dbReference>
<sequence length="61" mass="7018">MINTIFLYLDPGSGSYLIQAIIAAVLGALFYFKSFWWKVKAFFFRPKKKDENGHEDAQGDI</sequence>
<reference evidence="2 3" key="1">
    <citation type="submission" date="2019-02" db="EMBL/GenBank/DDBJ databases">
        <title>Genomic Encyclopedia of Type Strains, Phase IV (KMG-IV): sequencing the most valuable type-strain genomes for metagenomic binning, comparative biology and taxonomic classification.</title>
        <authorList>
            <person name="Goeker M."/>
        </authorList>
    </citation>
    <scope>NUCLEOTIDE SEQUENCE [LARGE SCALE GENOMIC DNA]</scope>
    <source>
        <strain evidence="2 3">DSM 18116</strain>
    </source>
</reference>
<gene>
    <name evidence="2" type="ORF">EV199_5819</name>
</gene>
<protein>
    <submittedName>
        <fullName evidence="2">Uncharacterized protein</fullName>
    </submittedName>
</protein>
<proteinExistence type="predicted"/>
<keyword evidence="1" id="KW-0472">Membrane</keyword>
<evidence type="ECO:0000313" key="2">
    <source>
        <dbReference type="EMBL" id="RZS65065.1"/>
    </source>
</evidence>
<dbReference type="EMBL" id="SGXA01000006">
    <property type="protein sequence ID" value="RZS65065.1"/>
    <property type="molecule type" value="Genomic_DNA"/>
</dbReference>